<gene>
    <name evidence="1" type="ORF">QFC19_001030</name>
</gene>
<dbReference type="Proteomes" id="UP001241377">
    <property type="component" value="Unassembled WGS sequence"/>
</dbReference>
<name>A0ACC2WLG9_9TREE</name>
<proteinExistence type="predicted"/>
<evidence type="ECO:0000313" key="1">
    <source>
        <dbReference type="EMBL" id="KAJ9111671.1"/>
    </source>
</evidence>
<organism evidence="1 2">
    <name type="scientific">Naganishia cerealis</name>
    <dbReference type="NCBI Taxonomy" id="610337"/>
    <lineage>
        <taxon>Eukaryota</taxon>
        <taxon>Fungi</taxon>
        <taxon>Dikarya</taxon>
        <taxon>Basidiomycota</taxon>
        <taxon>Agaricomycotina</taxon>
        <taxon>Tremellomycetes</taxon>
        <taxon>Filobasidiales</taxon>
        <taxon>Filobasidiaceae</taxon>
        <taxon>Naganishia</taxon>
    </lineage>
</organism>
<accession>A0ACC2WLG9</accession>
<evidence type="ECO:0000313" key="2">
    <source>
        <dbReference type="Proteomes" id="UP001241377"/>
    </source>
</evidence>
<comment type="caution">
    <text evidence="1">The sequence shown here is derived from an EMBL/GenBank/DDBJ whole genome shotgun (WGS) entry which is preliminary data.</text>
</comment>
<protein>
    <submittedName>
        <fullName evidence="1">Uncharacterized protein</fullName>
    </submittedName>
</protein>
<reference evidence="1" key="1">
    <citation type="submission" date="2023-04" db="EMBL/GenBank/DDBJ databases">
        <title>Draft Genome sequencing of Naganishia species isolated from polar environments using Oxford Nanopore Technology.</title>
        <authorList>
            <person name="Leo P."/>
            <person name="Venkateswaran K."/>
        </authorList>
    </citation>
    <scope>NUCLEOTIDE SEQUENCE</scope>
    <source>
        <strain evidence="1">MNA-CCFEE 5261</strain>
    </source>
</reference>
<dbReference type="EMBL" id="JASBWR010000007">
    <property type="protein sequence ID" value="KAJ9111671.1"/>
    <property type="molecule type" value="Genomic_DNA"/>
</dbReference>
<keyword evidence="2" id="KW-1185">Reference proteome</keyword>
<sequence>MARPPFQDFLTPDGYVKNEQVMSQGLQALKIAEENGVTLLQCISGSDLLISMHALQTEEFAVRAEVLDSASILKHCTTNAAQMLRMEGKIGTVSPGAFADLLILNVNPLDDITFLDRPEDHLLAVMKEGRIAMSSVPGLPKHE</sequence>